<proteinExistence type="predicted"/>
<sequence>MSAMIVCGKRSYFEELGGGTSPSHSSSASSASASSSGVSSAAPSAKRIRCSPVRFSAPRQGLGALIEQLGLIFPGMDKELLEKTLDECGDDLESAIKSLYELHLGSADNQLNSAPDRPDMALGTSNAHVQPHDDQSALQTSPHLNAEWVELFVREMASATNMNDARARAIMALELLEKSILAGAAGEVSQQENVVLKHRLEALIQENSILKRAVAIQHERQKDYNDKSQELDHLRQLISQYQEQLRTLEVNNYTLTMHLKQALQGNSMPGRFNPDIF</sequence>
<reference evidence="2" key="1">
    <citation type="journal article" date="2023" name="Front. Plant Sci.">
        <title>Chromosomal-level genome assembly of Melastoma candidum provides insights into trichome evolution.</title>
        <authorList>
            <person name="Zhong Y."/>
            <person name="Wu W."/>
            <person name="Sun C."/>
            <person name="Zou P."/>
            <person name="Liu Y."/>
            <person name="Dai S."/>
            <person name="Zhou R."/>
        </authorList>
    </citation>
    <scope>NUCLEOTIDE SEQUENCE [LARGE SCALE GENOMIC DNA]</scope>
</reference>
<protein>
    <submittedName>
        <fullName evidence="1">Uncharacterized protein</fullName>
    </submittedName>
</protein>
<dbReference type="Proteomes" id="UP001057402">
    <property type="component" value="Chromosome 3"/>
</dbReference>
<comment type="caution">
    <text evidence="1">The sequence shown here is derived from an EMBL/GenBank/DDBJ whole genome shotgun (WGS) entry which is preliminary data.</text>
</comment>
<accession>A0ACB9RMT0</accession>
<dbReference type="EMBL" id="CM042882">
    <property type="protein sequence ID" value="KAI4380461.1"/>
    <property type="molecule type" value="Genomic_DNA"/>
</dbReference>
<gene>
    <name evidence="1" type="ORF">MLD38_006650</name>
</gene>
<organism evidence="1 2">
    <name type="scientific">Melastoma candidum</name>
    <dbReference type="NCBI Taxonomy" id="119954"/>
    <lineage>
        <taxon>Eukaryota</taxon>
        <taxon>Viridiplantae</taxon>
        <taxon>Streptophyta</taxon>
        <taxon>Embryophyta</taxon>
        <taxon>Tracheophyta</taxon>
        <taxon>Spermatophyta</taxon>
        <taxon>Magnoliopsida</taxon>
        <taxon>eudicotyledons</taxon>
        <taxon>Gunneridae</taxon>
        <taxon>Pentapetalae</taxon>
        <taxon>rosids</taxon>
        <taxon>malvids</taxon>
        <taxon>Myrtales</taxon>
        <taxon>Melastomataceae</taxon>
        <taxon>Melastomatoideae</taxon>
        <taxon>Melastomateae</taxon>
        <taxon>Melastoma</taxon>
    </lineage>
</organism>
<name>A0ACB9RMT0_9MYRT</name>
<evidence type="ECO:0000313" key="1">
    <source>
        <dbReference type="EMBL" id="KAI4380461.1"/>
    </source>
</evidence>
<evidence type="ECO:0000313" key="2">
    <source>
        <dbReference type="Proteomes" id="UP001057402"/>
    </source>
</evidence>
<keyword evidence="2" id="KW-1185">Reference proteome</keyword>